<feature type="compositionally biased region" description="Low complexity" evidence="1">
    <location>
        <begin position="49"/>
        <end position="60"/>
    </location>
</feature>
<evidence type="ECO:0000256" key="1">
    <source>
        <dbReference type="SAM" id="MobiDB-lite"/>
    </source>
</evidence>
<dbReference type="AlphaFoldDB" id="A0A6I8LTW1"/>
<dbReference type="Proteomes" id="UP000399805">
    <property type="component" value="Unassembled WGS sequence"/>
</dbReference>
<sequence>MAADLRIHREDAHLVHIGQAASRSVVRAGLARNPSGSTKAKPPARDANAGRAVVRGSRVRCSPGRS</sequence>
<evidence type="ECO:0000313" key="3">
    <source>
        <dbReference type="Proteomes" id="UP000399805"/>
    </source>
</evidence>
<feature type="region of interest" description="Disordered" evidence="1">
    <location>
        <begin position="30"/>
        <end position="66"/>
    </location>
</feature>
<gene>
    <name evidence="2" type="ORF">AA23TX_04929</name>
</gene>
<proteinExistence type="predicted"/>
<name>A0A6I8LTW1_9PSEU</name>
<organism evidence="2 3">
    <name type="scientific">Amycolatopsis camponoti</name>
    <dbReference type="NCBI Taxonomy" id="2606593"/>
    <lineage>
        <taxon>Bacteria</taxon>
        <taxon>Bacillati</taxon>
        <taxon>Actinomycetota</taxon>
        <taxon>Actinomycetes</taxon>
        <taxon>Pseudonocardiales</taxon>
        <taxon>Pseudonocardiaceae</taxon>
        <taxon>Amycolatopsis</taxon>
    </lineage>
</organism>
<keyword evidence="3" id="KW-1185">Reference proteome</keyword>
<protein>
    <submittedName>
        <fullName evidence="2">Uncharacterized protein</fullName>
    </submittedName>
</protein>
<dbReference type="EMBL" id="CABVGP010000002">
    <property type="protein sequence ID" value="VVJ19908.1"/>
    <property type="molecule type" value="Genomic_DNA"/>
</dbReference>
<evidence type="ECO:0000313" key="2">
    <source>
        <dbReference type="EMBL" id="VVJ19908.1"/>
    </source>
</evidence>
<accession>A0A6I8LTW1</accession>
<reference evidence="2 3" key="1">
    <citation type="submission" date="2019-09" db="EMBL/GenBank/DDBJ databases">
        <authorList>
            <person name="Leyn A S."/>
        </authorList>
    </citation>
    <scope>NUCLEOTIDE SEQUENCE [LARGE SCALE GENOMIC DNA]</scope>
    <source>
        <strain evidence="2">AA231_1</strain>
    </source>
</reference>